<proteinExistence type="predicted"/>
<dbReference type="OrthoDB" id="5426355at2759"/>
<keyword evidence="1" id="KW-1133">Transmembrane helix</keyword>
<dbReference type="Proteomes" id="UP000222788">
    <property type="component" value="Unassembled WGS sequence"/>
</dbReference>
<evidence type="ECO:0000256" key="1">
    <source>
        <dbReference type="SAM" id="Phobius"/>
    </source>
</evidence>
<dbReference type="EMBL" id="APWK03000019">
    <property type="protein sequence ID" value="PHH54811.1"/>
    <property type="molecule type" value="Genomic_DNA"/>
</dbReference>
<keyword evidence="3" id="KW-1185">Reference proteome</keyword>
<reference evidence="2 3" key="2">
    <citation type="journal article" date="2013" name="IMA Fungus">
        <title>IMA Genome-F 1: Ceratocystis fimbriata: Draft nuclear genome sequence for the plant pathogen, Ceratocystis fimbriata.</title>
        <authorList>
            <person name="Wilken P.M."/>
            <person name="Steenkamp E.T."/>
            <person name="Wingfield M.J."/>
            <person name="de Beer Z.W."/>
            <person name="Wingfield B.D."/>
        </authorList>
    </citation>
    <scope>NUCLEOTIDE SEQUENCE [LARGE SCALE GENOMIC DNA]</scope>
    <source>
        <strain evidence="2 3">CBS 114723</strain>
    </source>
</reference>
<evidence type="ECO:0000313" key="3">
    <source>
        <dbReference type="Proteomes" id="UP000222788"/>
    </source>
</evidence>
<organism evidence="2 3">
    <name type="scientific">Ceratocystis fimbriata CBS 114723</name>
    <dbReference type="NCBI Taxonomy" id="1035309"/>
    <lineage>
        <taxon>Eukaryota</taxon>
        <taxon>Fungi</taxon>
        <taxon>Dikarya</taxon>
        <taxon>Ascomycota</taxon>
        <taxon>Pezizomycotina</taxon>
        <taxon>Sordariomycetes</taxon>
        <taxon>Hypocreomycetidae</taxon>
        <taxon>Microascales</taxon>
        <taxon>Ceratocystidaceae</taxon>
        <taxon>Ceratocystis</taxon>
    </lineage>
</organism>
<protein>
    <recommendedName>
        <fullName evidence="4">Integral membrane protein</fullName>
    </recommendedName>
</protein>
<keyword evidence="1" id="KW-0812">Transmembrane</keyword>
<evidence type="ECO:0000313" key="2">
    <source>
        <dbReference type="EMBL" id="PHH54811.1"/>
    </source>
</evidence>
<reference evidence="2 3" key="1">
    <citation type="journal article" date="2013" name="Fungal Biol.">
        <title>Analysis of microsatellite markers in the genome of the plant pathogen Ceratocystis fimbriata.</title>
        <authorList>
            <person name="Simpson M.C."/>
            <person name="Wilken P.M."/>
            <person name="Coetzee M.P."/>
            <person name="Wingfield M.J."/>
            <person name="Wingfield B.D."/>
        </authorList>
    </citation>
    <scope>NUCLEOTIDE SEQUENCE [LARGE SCALE GENOMIC DNA]</scope>
    <source>
        <strain evidence="2 3">CBS 114723</strain>
    </source>
</reference>
<gene>
    <name evidence="2" type="ORF">CFIMG_004973RA</name>
</gene>
<name>A0A2C5XEA2_9PEZI</name>
<sequence>MAVTTLIPFEIFPTCVYDCGALYDANGGCVPPGFREASPDIYTACFCADPRVKKFSSQSTGVCDNACIGTPEGLASVQTWFMSACGVTSVPTTSTTTTSTLTGTESFASGKPKKVYDSWIDGHWKWVAAIVSIFILIVGCWIGACIWRRAYLRKKDRMYELGKGIPTNSSTNFPVADANQVGVAQSSNLEKIRKWTGRA</sequence>
<keyword evidence="1" id="KW-0472">Membrane</keyword>
<accession>A0A2C5XEA2</accession>
<dbReference type="AlphaFoldDB" id="A0A2C5XEA2"/>
<feature type="transmembrane region" description="Helical" evidence="1">
    <location>
        <begin position="126"/>
        <end position="147"/>
    </location>
</feature>
<evidence type="ECO:0008006" key="4">
    <source>
        <dbReference type="Google" id="ProtNLM"/>
    </source>
</evidence>
<comment type="caution">
    <text evidence="2">The sequence shown here is derived from an EMBL/GenBank/DDBJ whole genome shotgun (WGS) entry which is preliminary data.</text>
</comment>